<keyword evidence="2" id="KW-1185">Reference proteome</keyword>
<dbReference type="RefSeq" id="XP_016616512.1">
    <property type="nucleotide sequence ID" value="XM_016766996.1"/>
</dbReference>
<evidence type="ECO:0000313" key="2">
    <source>
        <dbReference type="Proteomes" id="UP000053789"/>
    </source>
</evidence>
<dbReference type="AlphaFoldDB" id="A0A0D2H986"/>
<gene>
    <name evidence="1" type="ORF">Z519_09272</name>
</gene>
<evidence type="ECO:0000313" key="1">
    <source>
        <dbReference type="EMBL" id="KIW89843.1"/>
    </source>
</evidence>
<sequence length="75" mass="8751">MVRITIFIENPIVKTGQRYRHFGRLKTFWWPDAALVGSRERARGYGQAAARDWQGRRRLEGQRRLNAALVGIRKA</sequence>
<organism evidence="1 2">
    <name type="scientific">Cladophialophora bantiana (strain ATCC 10958 / CBS 173.52 / CDC B-1940 / NIH 8579)</name>
    <name type="common">Xylohypha bantiana</name>
    <dbReference type="NCBI Taxonomy" id="1442370"/>
    <lineage>
        <taxon>Eukaryota</taxon>
        <taxon>Fungi</taxon>
        <taxon>Dikarya</taxon>
        <taxon>Ascomycota</taxon>
        <taxon>Pezizomycotina</taxon>
        <taxon>Eurotiomycetes</taxon>
        <taxon>Chaetothyriomycetidae</taxon>
        <taxon>Chaetothyriales</taxon>
        <taxon>Herpotrichiellaceae</taxon>
        <taxon>Cladophialophora</taxon>
    </lineage>
</organism>
<dbReference type="HOGENOM" id="CLU_2670863_0_0_1"/>
<name>A0A0D2H986_CLAB1</name>
<proteinExistence type="predicted"/>
<dbReference type="EMBL" id="KN846994">
    <property type="protein sequence ID" value="KIW89843.1"/>
    <property type="molecule type" value="Genomic_DNA"/>
</dbReference>
<protein>
    <submittedName>
        <fullName evidence="1">Uncharacterized protein</fullName>
    </submittedName>
</protein>
<dbReference type="Proteomes" id="UP000053789">
    <property type="component" value="Unassembled WGS sequence"/>
</dbReference>
<dbReference type="VEuPathDB" id="FungiDB:Z519_09272"/>
<reference evidence="1" key="1">
    <citation type="submission" date="2015-01" db="EMBL/GenBank/DDBJ databases">
        <title>The Genome Sequence of Cladophialophora bantiana CBS 173.52.</title>
        <authorList>
            <consortium name="The Broad Institute Genomics Platform"/>
            <person name="Cuomo C."/>
            <person name="de Hoog S."/>
            <person name="Gorbushina A."/>
            <person name="Stielow B."/>
            <person name="Teixiera M."/>
            <person name="Abouelleil A."/>
            <person name="Chapman S.B."/>
            <person name="Priest M."/>
            <person name="Young S.K."/>
            <person name="Wortman J."/>
            <person name="Nusbaum C."/>
            <person name="Birren B."/>
        </authorList>
    </citation>
    <scope>NUCLEOTIDE SEQUENCE [LARGE SCALE GENOMIC DNA]</scope>
    <source>
        <strain evidence="1">CBS 173.52</strain>
    </source>
</reference>
<accession>A0A0D2H986</accession>
<dbReference type="GeneID" id="27702200"/>